<keyword evidence="2" id="KW-0255">Endonuclease</keyword>
<proteinExistence type="inferred from homology"/>
<dbReference type="EC" id="3.1.-.-" evidence="2"/>
<dbReference type="InterPro" id="IPR021124">
    <property type="entry name" value="CRISPR-assoc_prot_Cas5"/>
</dbReference>
<dbReference type="EMBL" id="JYBP01000003">
    <property type="protein sequence ID" value="KJE27618.1"/>
    <property type="molecule type" value="Genomic_DNA"/>
</dbReference>
<evidence type="ECO:0000313" key="4">
    <source>
        <dbReference type="Proteomes" id="UP000032522"/>
    </source>
</evidence>
<evidence type="ECO:0000256" key="1">
    <source>
        <dbReference type="ARBA" id="ARBA00023118"/>
    </source>
</evidence>
<accession>A0A0D8BTT9</accession>
<reference evidence="3 4" key="1">
    <citation type="submission" date="2015-01" db="EMBL/GenBank/DDBJ databases">
        <authorList>
            <person name="Filippidou S."/>
            <person name="Jeanneret N."/>
            <person name="Russel-Delif L."/>
            <person name="Junier T."/>
            <person name="Wunderlin T."/>
            <person name="Molina V."/>
            <person name="Johnson S.L."/>
            <person name="Davenport K.W."/>
            <person name="Chain P.S."/>
            <person name="Dorador C."/>
            <person name="Junier P."/>
        </authorList>
    </citation>
    <scope>NUCLEOTIDE SEQUENCE [LARGE SCALE GENOMIC DNA]</scope>
    <source>
        <strain evidence="3 4">Et7/4</strain>
    </source>
</reference>
<dbReference type="Gene3D" id="3.30.70.2660">
    <property type="match status" value="1"/>
</dbReference>
<comment type="caution">
    <text evidence="3">The sequence shown here is derived from an EMBL/GenBank/DDBJ whole genome shotgun (WGS) entry which is preliminary data.</text>
</comment>
<dbReference type="InterPro" id="IPR010155">
    <property type="entry name" value="CRISPR-assoc_prot_Cas5d"/>
</dbReference>
<organism evidence="3 4">
    <name type="scientific">Geobacillus kaustophilus</name>
    <dbReference type="NCBI Taxonomy" id="1462"/>
    <lineage>
        <taxon>Bacteria</taxon>
        <taxon>Bacillati</taxon>
        <taxon>Bacillota</taxon>
        <taxon>Bacilli</taxon>
        <taxon>Bacillales</taxon>
        <taxon>Anoxybacillaceae</taxon>
        <taxon>Geobacillus</taxon>
        <taxon>Geobacillus thermoleovorans group</taxon>
    </lineage>
</organism>
<dbReference type="GO" id="GO:0051607">
    <property type="term" value="P:defense response to virus"/>
    <property type="evidence" value="ECO:0007669"/>
    <property type="project" value="UniProtKB-UniRule"/>
</dbReference>
<evidence type="ECO:0000256" key="2">
    <source>
        <dbReference type="PIRNR" id="PIRNR029950"/>
    </source>
</evidence>
<name>A0A0D8BTT9_GEOKU</name>
<dbReference type="PIRSF" id="PIRSF029950">
    <property type="entry name" value="Cas_CT1134"/>
    <property type="match status" value="1"/>
</dbReference>
<evidence type="ECO:0000313" key="3">
    <source>
        <dbReference type="EMBL" id="KJE27618.1"/>
    </source>
</evidence>
<dbReference type="NCBIfam" id="TIGR02593">
    <property type="entry name" value="CRISPR_cas5"/>
    <property type="match status" value="1"/>
</dbReference>
<dbReference type="AlphaFoldDB" id="A0A0D8BTT9"/>
<comment type="function">
    <text evidence="2">CRISPR (clustered regularly interspaced short palindromic repeat) is an adaptive immune system that provides protection against mobile genetic elements (viruses, transposable elements and conjugative plasmids). CRISPR clusters contain spacers, sequences complementary to antecedent mobile elements, and target invading nucleic acids. CRISPR clusters are transcribed and processed into CRISPR RNA (crRNA).</text>
</comment>
<dbReference type="Pfam" id="PF09704">
    <property type="entry name" value="Cas_Cas5d"/>
    <property type="match status" value="1"/>
</dbReference>
<gene>
    <name evidence="3" type="primary">cas5</name>
    <name evidence="3" type="ORF">LG52_472</name>
</gene>
<dbReference type="RefSeq" id="WP_044730771.1">
    <property type="nucleotide sequence ID" value="NZ_JYBP01000003.1"/>
</dbReference>
<dbReference type="PATRIC" id="fig|1462.6.peg.600"/>
<dbReference type="GO" id="GO:0004519">
    <property type="term" value="F:endonuclease activity"/>
    <property type="evidence" value="ECO:0007669"/>
    <property type="project" value="UniProtKB-UniRule"/>
</dbReference>
<keyword evidence="2" id="KW-0540">Nuclease</keyword>
<dbReference type="GO" id="GO:0043571">
    <property type="term" value="P:maintenance of CRISPR repeat elements"/>
    <property type="evidence" value="ECO:0007669"/>
    <property type="project" value="UniProtKB-UniRule"/>
</dbReference>
<dbReference type="GO" id="GO:0003723">
    <property type="term" value="F:RNA binding"/>
    <property type="evidence" value="ECO:0007669"/>
    <property type="project" value="UniProtKB-UniRule"/>
</dbReference>
<dbReference type="InterPro" id="IPR013422">
    <property type="entry name" value="CRISPR-assoc_prot_Cas5_N"/>
</dbReference>
<dbReference type="OrthoDB" id="5621871at2"/>
<dbReference type="GO" id="GO:0016787">
    <property type="term" value="F:hydrolase activity"/>
    <property type="evidence" value="ECO:0007669"/>
    <property type="project" value="UniProtKB-KW"/>
</dbReference>
<keyword evidence="2" id="KW-0378">Hydrolase</keyword>
<protein>
    <recommendedName>
        <fullName evidence="2">pre-crRNA processing endonuclease</fullName>
        <ecNumber evidence="2">3.1.-.-</ecNumber>
    </recommendedName>
</protein>
<keyword evidence="1 2" id="KW-0051">Antiviral defense</keyword>
<comment type="similarity">
    <text evidence="2">Belongs to the CRISPR-associated protein Cas5 family. Subtype I-C/Dvulg subfamily.</text>
</comment>
<dbReference type="Proteomes" id="UP000032522">
    <property type="component" value="Unassembled WGS sequence"/>
</dbReference>
<dbReference type="NCBIfam" id="TIGR01876">
    <property type="entry name" value="cas_Cas5d"/>
    <property type="match status" value="1"/>
</dbReference>
<sequence length="236" mass="27410">MQRRAKIQVKVWGEYACFTRPEFKVERISYPVMTPSAARGILEAIFWKPEIRYEIRQIGILRLGGQQVILRNELTSKQNKKPIMIENDRAQRTSLILKNVAYWIVADIVLTKRAVDPAAKYRDQFNRRVERGQYHHTPYLGTREFAAYFSSTSEEDVVQPIDMDIGTMLLDFAFIEDGSRKEMAFLRHDETGTRTAAGFAKPVFFEAKVEDGWLHIPTEKYQQLYALEGQDALRVD</sequence>
<keyword evidence="2" id="KW-0694">RNA-binding</keyword>